<evidence type="ECO:0000313" key="2">
    <source>
        <dbReference type="EMBL" id="MBI1622238.1"/>
    </source>
</evidence>
<dbReference type="EMBL" id="JADGMQ010000014">
    <property type="protein sequence ID" value="MBI1622238.1"/>
    <property type="molecule type" value="Genomic_DNA"/>
</dbReference>
<proteinExistence type="predicted"/>
<reference evidence="2 3" key="1">
    <citation type="submission" date="2020-10" db="EMBL/GenBank/DDBJ databases">
        <title>Aquamicrobium zhengzhouensis sp. nov., a exopolysaccharide producing bacterium isolated from farmland soil.</title>
        <authorList>
            <person name="Wang X."/>
        </authorList>
    </citation>
    <scope>NUCLEOTIDE SEQUENCE [LARGE SCALE GENOMIC DNA]</scope>
    <source>
        <strain evidence="3">cd-1</strain>
    </source>
</reference>
<dbReference type="RefSeq" id="WP_198477775.1">
    <property type="nucleotide sequence ID" value="NZ_JADGMQ010000014.1"/>
</dbReference>
<dbReference type="Proteomes" id="UP000601789">
    <property type="component" value="Unassembled WGS sequence"/>
</dbReference>
<organism evidence="2 3">
    <name type="scientific">Aquamicrobium zhengzhouense</name>
    <dbReference type="NCBI Taxonomy" id="2781738"/>
    <lineage>
        <taxon>Bacteria</taxon>
        <taxon>Pseudomonadati</taxon>
        <taxon>Pseudomonadota</taxon>
        <taxon>Alphaproteobacteria</taxon>
        <taxon>Hyphomicrobiales</taxon>
        <taxon>Phyllobacteriaceae</taxon>
        <taxon>Aquamicrobium</taxon>
    </lineage>
</organism>
<accession>A0ABS0SIB3</accession>
<keyword evidence="1" id="KW-0732">Signal</keyword>
<gene>
    <name evidence="2" type="ORF">IOD40_16375</name>
</gene>
<name>A0ABS0SIB3_9HYPH</name>
<keyword evidence="3" id="KW-1185">Reference proteome</keyword>
<sequence length="115" mass="11913">MRRVPTVLAMMAMGVTLSASPLASATGGDEPEAQSADMLAMAMCGDRKQVLSDLQQQFSEAPMAIGQVDEQAVMEILVSESGSWTILATGTDGVSCIVSAGEGFQSTTLVRGVDI</sequence>
<comment type="caution">
    <text evidence="2">The sequence shown here is derived from an EMBL/GenBank/DDBJ whole genome shotgun (WGS) entry which is preliminary data.</text>
</comment>
<feature type="signal peptide" evidence="1">
    <location>
        <begin position="1"/>
        <end position="25"/>
    </location>
</feature>
<protein>
    <submittedName>
        <fullName evidence="2">Uncharacterized protein</fullName>
    </submittedName>
</protein>
<evidence type="ECO:0000256" key="1">
    <source>
        <dbReference type="SAM" id="SignalP"/>
    </source>
</evidence>
<feature type="chain" id="PRO_5047171181" evidence="1">
    <location>
        <begin position="26"/>
        <end position="115"/>
    </location>
</feature>
<evidence type="ECO:0000313" key="3">
    <source>
        <dbReference type="Proteomes" id="UP000601789"/>
    </source>
</evidence>